<protein>
    <recommendedName>
        <fullName evidence="10">Sushi domain-containing protein</fullName>
    </recommendedName>
</protein>
<dbReference type="CDD" id="cd00033">
    <property type="entry name" value="CCP"/>
    <property type="match status" value="1"/>
</dbReference>
<keyword evidence="4" id="KW-1133">Transmembrane helix</keyword>
<dbReference type="AlphaFoldDB" id="A0A9Q1BV82"/>
<sequence length="420" mass="46825">MVILPIYIASLASLANCLQTDLQFVGCFLYLPNTTTIDHGKYIERNLSHITCFRECQMTLNGTTYLALARQTICLCDSDLEDFEKTEKVQDERCLSKCKTSLIDTKYCGQQDTMAVHAVSSVSRCITLSEPGNGVMIFDTFTVRFHCNEGYMVSGNDHLHCQRLNGSWQWSGPVPYCKDATEGEKAVLPTVFGILLTLLIVLLASGGMVYLYNKREHFFPWKGKFKIEQIYGEDTVNEDVISKHTPPSPPLCPSTGQESAENIKYENICIPALLPPTPAMHSWCDVSISDNTHEWGYVADYRPDDALKRYSTQSLQTYGGHDLSVQYTTVDTGSTNAKMSCRSSINSVPHIMSTSSPPSSQRECSRSKQGRISSIKVGQRNVLCSTYMGRMAKTKNAERPASVTTSLQDYDIVLTELNDP</sequence>
<feature type="region of interest" description="Disordered" evidence="3">
    <location>
        <begin position="349"/>
        <end position="371"/>
    </location>
</feature>
<keyword evidence="1" id="KW-1015">Disulfide bond</keyword>
<evidence type="ECO:0000313" key="9">
    <source>
        <dbReference type="Proteomes" id="UP001152320"/>
    </source>
</evidence>
<keyword evidence="2" id="KW-0768">Sushi</keyword>
<feature type="chain" id="PRO_5040237781" description="Sushi domain-containing protein" evidence="5">
    <location>
        <begin position="18"/>
        <end position="420"/>
    </location>
</feature>
<gene>
    <name evidence="8" type="ORF">HOLleu_23427</name>
</gene>
<accession>A0A9Q1BV82</accession>
<evidence type="ECO:0000256" key="2">
    <source>
        <dbReference type="PROSITE-ProRule" id="PRU00302"/>
    </source>
</evidence>
<dbReference type="EMBL" id="JAIZAY010000011">
    <property type="protein sequence ID" value="KAJ8033249.1"/>
    <property type="molecule type" value="Genomic_DNA"/>
</dbReference>
<dbReference type="PROSITE" id="PS50923">
    <property type="entry name" value="SUSHI"/>
    <property type="match status" value="1"/>
</dbReference>
<evidence type="ECO:0000256" key="1">
    <source>
        <dbReference type="ARBA" id="ARBA00023157"/>
    </source>
</evidence>
<evidence type="ECO:0000256" key="5">
    <source>
        <dbReference type="SAM" id="SignalP"/>
    </source>
</evidence>
<evidence type="ECO:0008006" key="10">
    <source>
        <dbReference type="Google" id="ProtNLM"/>
    </source>
</evidence>
<keyword evidence="5" id="KW-0732">Signal</keyword>
<proteinExistence type="predicted"/>
<dbReference type="InterPro" id="IPR035976">
    <property type="entry name" value="Sushi/SCR/CCP_sf"/>
</dbReference>
<comment type="caution">
    <text evidence="2">Lacks conserved residue(s) required for the propagation of feature annotation.</text>
</comment>
<feature type="domain" description="WSC" evidence="7">
    <location>
        <begin position="21"/>
        <end position="120"/>
    </location>
</feature>
<dbReference type="SMART" id="SM00321">
    <property type="entry name" value="WSC"/>
    <property type="match status" value="1"/>
</dbReference>
<dbReference type="InterPro" id="IPR002889">
    <property type="entry name" value="WSC_carb-bd"/>
</dbReference>
<dbReference type="OrthoDB" id="406096at2759"/>
<evidence type="ECO:0000259" key="6">
    <source>
        <dbReference type="PROSITE" id="PS50923"/>
    </source>
</evidence>
<organism evidence="8 9">
    <name type="scientific">Holothuria leucospilota</name>
    <name type="common">Black long sea cucumber</name>
    <name type="synonym">Mertensiothuria leucospilota</name>
    <dbReference type="NCBI Taxonomy" id="206669"/>
    <lineage>
        <taxon>Eukaryota</taxon>
        <taxon>Metazoa</taxon>
        <taxon>Echinodermata</taxon>
        <taxon>Eleutherozoa</taxon>
        <taxon>Echinozoa</taxon>
        <taxon>Holothuroidea</taxon>
        <taxon>Aspidochirotacea</taxon>
        <taxon>Aspidochirotida</taxon>
        <taxon>Holothuriidae</taxon>
        <taxon>Holothuria</taxon>
    </lineage>
</organism>
<evidence type="ECO:0000313" key="8">
    <source>
        <dbReference type="EMBL" id="KAJ8033249.1"/>
    </source>
</evidence>
<feature type="domain" description="Sushi" evidence="6">
    <location>
        <begin position="123"/>
        <end position="179"/>
    </location>
</feature>
<evidence type="ECO:0000256" key="4">
    <source>
        <dbReference type="SAM" id="Phobius"/>
    </source>
</evidence>
<keyword evidence="9" id="KW-1185">Reference proteome</keyword>
<keyword evidence="4" id="KW-0472">Membrane</keyword>
<name>A0A9Q1BV82_HOLLE</name>
<dbReference type="Pfam" id="PF01822">
    <property type="entry name" value="WSC"/>
    <property type="match status" value="1"/>
</dbReference>
<feature type="signal peptide" evidence="5">
    <location>
        <begin position="1"/>
        <end position="17"/>
    </location>
</feature>
<feature type="compositionally biased region" description="Polar residues" evidence="3">
    <location>
        <begin position="349"/>
        <end position="362"/>
    </location>
</feature>
<evidence type="ECO:0000259" key="7">
    <source>
        <dbReference type="PROSITE" id="PS51212"/>
    </source>
</evidence>
<comment type="caution">
    <text evidence="8">The sequence shown here is derived from an EMBL/GenBank/DDBJ whole genome shotgun (WGS) entry which is preliminary data.</text>
</comment>
<dbReference type="Proteomes" id="UP001152320">
    <property type="component" value="Chromosome 11"/>
</dbReference>
<evidence type="ECO:0000256" key="3">
    <source>
        <dbReference type="SAM" id="MobiDB-lite"/>
    </source>
</evidence>
<dbReference type="PROSITE" id="PS51212">
    <property type="entry name" value="WSC"/>
    <property type="match status" value="1"/>
</dbReference>
<keyword evidence="4" id="KW-0812">Transmembrane</keyword>
<dbReference type="SUPFAM" id="SSF57535">
    <property type="entry name" value="Complement control module/SCR domain"/>
    <property type="match status" value="1"/>
</dbReference>
<dbReference type="SMART" id="SM00032">
    <property type="entry name" value="CCP"/>
    <property type="match status" value="1"/>
</dbReference>
<feature type="transmembrane region" description="Helical" evidence="4">
    <location>
        <begin position="186"/>
        <end position="212"/>
    </location>
</feature>
<reference evidence="8" key="1">
    <citation type="submission" date="2021-10" db="EMBL/GenBank/DDBJ databases">
        <title>Tropical sea cucumber genome reveals ecological adaptation and Cuvierian tubules defense mechanism.</title>
        <authorList>
            <person name="Chen T."/>
        </authorList>
    </citation>
    <scope>NUCLEOTIDE SEQUENCE</scope>
    <source>
        <strain evidence="8">Nanhai2018</strain>
        <tissue evidence="8">Muscle</tissue>
    </source>
</reference>
<dbReference type="Gene3D" id="2.10.70.10">
    <property type="entry name" value="Complement Module, domain 1"/>
    <property type="match status" value="1"/>
</dbReference>
<dbReference type="Pfam" id="PF00084">
    <property type="entry name" value="Sushi"/>
    <property type="match status" value="1"/>
</dbReference>
<dbReference type="InterPro" id="IPR000436">
    <property type="entry name" value="Sushi_SCR_CCP_dom"/>
</dbReference>